<comment type="caution">
    <text evidence="5">The sequence shown here is derived from an EMBL/GenBank/DDBJ whole genome shotgun (WGS) entry which is preliminary data.</text>
</comment>
<comment type="subcellular location">
    <subcellularLocation>
        <location evidence="1">Periplasm</location>
    </subcellularLocation>
</comment>
<gene>
    <name evidence="5" type="ORF">GR217_29215</name>
</gene>
<protein>
    <submittedName>
        <fullName evidence="5">PhnD/SsuA/transferrin family substrate-binding protein</fullName>
    </submittedName>
</protein>
<feature type="domain" description="SsuA/THI5-like" evidence="4">
    <location>
        <begin position="78"/>
        <end position="224"/>
    </location>
</feature>
<dbReference type="EMBL" id="WUFC01000031">
    <property type="protein sequence ID" value="NEI51736.1"/>
    <property type="molecule type" value="Genomic_DNA"/>
</dbReference>
<reference evidence="5 6" key="1">
    <citation type="submission" date="2019-12" db="EMBL/GenBank/DDBJ databases">
        <title>Rhizobium genotypes associated with high levels of biological nitrogen fixation by grain legumes in a temperate-maritime cropping system.</title>
        <authorList>
            <person name="Maluk M."/>
            <person name="Francesc Ferrando Molina F."/>
            <person name="Lopez Del Egido L."/>
            <person name="Lafos M."/>
            <person name="Langarica-Fuentes A."/>
            <person name="Gebre Yohannes G."/>
            <person name="Young M.W."/>
            <person name="Martin P."/>
            <person name="Gantlett R."/>
            <person name="Kenicer G."/>
            <person name="Hawes C."/>
            <person name="Begg G.S."/>
            <person name="Quilliam R.S."/>
            <person name="Squire G.R."/>
            <person name="Poole P.S."/>
            <person name="Young P.W."/>
            <person name="Iannetta P.M."/>
            <person name="James E.K."/>
        </authorList>
    </citation>
    <scope>NUCLEOTIDE SEQUENCE [LARGE SCALE GENOMIC DNA]</scope>
    <source>
        <strain evidence="5 6">JHI985</strain>
    </source>
</reference>
<name>A0AAE4YVG6_9HYPH</name>
<evidence type="ECO:0000259" key="4">
    <source>
        <dbReference type="Pfam" id="PF09084"/>
    </source>
</evidence>
<sequence>MTRINDSETLGLGLGLRRRDVLRRGGYSALGVMLALATGRGALAQNAGPSLGNIKANLSTLRYGEISPNYADAWPTTIGTVKGYFKEVGISNMKATMTEEYVAGLVSNSLDMTHSDTDKALSAAVASNMPIKIIGCFRQRERWILAARKGINTSADLKGKKVSGGALDGHNTWVLKQILIKMGLDPNKDVEIVPMTGASNTRQMAVITGTVDAAVLFPRHRAGVEGAGGKFIHDELVPAPSEAVIALEPWLATNKDTAIAWMVADIRARQWLFDPANKDEAYKIMRDAGYEIPPAFEAQYKEELDVISPDGGFDSAEVMDTFIAELKEAGDISAKVNWRDHIDLKYLWAAQDALGLPRRPASL</sequence>
<organism evidence="5 6">
    <name type="scientific">Rhizobium ruizarguesonis</name>
    <dbReference type="NCBI Taxonomy" id="2081791"/>
    <lineage>
        <taxon>Bacteria</taxon>
        <taxon>Pseudomonadati</taxon>
        <taxon>Pseudomonadota</taxon>
        <taxon>Alphaproteobacteria</taxon>
        <taxon>Hyphomicrobiales</taxon>
        <taxon>Rhizobiaceae</taxon>
        <taxon>Rhizobium/Agrobacterium group</taxon>
        <taxon>Rhizobium</taxon>
    </lineage>
</organism>
<dbReference type="RefSeq" id="WP_164566451.1">
    <property type="nucleotide sequence ID" value="NZ_WUFC01000031.1"/>
</dbReference>
<dbReference type="GO" id="GO:0042918">
    <property type="term" value="P:alkanesulfonate transmembrane transport"/>
    <property type="evidence" value="ECO:0007669"/>
    <property type="project" value="TreeGrafter"/>
</dbReference>
<dbReference type="AlphaFoldDB" id="A0AAE4YVG6"/>
<comment type="similarity">
    <text evidence="2">Belongs to the bacterial solute-binding protein SsuA/TauA family.</text>
</comment>
<dbReference type="Pfam" id="PF09084">
    <property type="entry name" value="NMT1"/>
    <property type="match status" value="1"/>
</dbReference>
<dbReference type="SUPFAM" id="SSF53850">
    <property type="entry name" value="Periplasmic binding protein-like II"/>
    <property type="match status" value="1"/>
</dbReference>
<dbReference type="GO" id="GO:0042597">
    <property type="term" value="C:periplasmic space"/>
    <property type="evidence" value="ECO:0007669"/>
    <property type="project" value="UniProtKB-SubCell"/>
</dbReference>
<dbReference type="Gene3D" id="3.40.190.10">
    <property type="entry name" value="Periplasmic binding protein-like II"/>
    <property type="match status" value="2"/>
</dbReference>
<accession>A0AAE4YVG6</accession>
<evidence type="ECO:0000256" key="1">
    <source>
        <dbReference type="ARBA" id="ARBA00004418"/>
    </source>
</evidence>
<evidence type="ECO:0000256" key="2">
    <source>
        <dbReference type="ARBA" id="ARBA00010742"/>
    </source>
</evidence>
<proteinExistence type="inferred from homology"/>
<dbReference type="PROSITE" id="PS51318">
    <property type="entry name" value="TAT"/>
    <property type="match status" value="1"/>
</dbReference>
<dbReference type="PANTHER" id="PTHR30024:SF47">
    <property type="entry name" value="TAURINE-BINDING PERIPLASMIC PROTEIN"/>
    <property type="match status" value="1"/>
</dbReference>
<evidence type="ECO:0000313" key="6">
    <source>
        <dbReference type="Proteomes" id="UP000661163"/>
    </source>
</evidence>
<evidence type="ECO:0000313" key="5">
    <source>
        <dbReference type="EMBL" id="NEI51736.1"/>
    </source>
</evidence>
<dbReference type="Proteomes" id="UP000661163">
    <property type="component" value="Unassembled WGS sequence"/>
</dbReference>
<dbReference type="PANTHER" id="PTHR30024">
    <property type="entry name" value="ALIPHATIC SULFONATES-BINDING PROTEIN-RELATED"/>
    <property type="match status" value="1"/>
</dbReference>
<evidence type="ECO:0000256" key="3">
    <source>
        <dbReference type="ARBA" id="ARBA00022729"/>
    </source>
</evidence>
<dbReference type="InterPro" id="IPR006311">
    <property type="entry name" value="TAT_signal"/>
</dbReference>
<dbReference type="InterPro" id="IPR015168">
    <property type="entry name" value="SsuA/THI5"/>
</dbReference>
<keyword evidence="3" id="KW-0732">Signal</keyword>